<sequence>MFSIAPKQVEPTIVPKKGRKNKEIALEHFKKSMEKTESSISSIETIIKLSDPTVIEMRKALRSALREVKDAKKFLTKYKNIQYKPKRTRESHNTGLEKQRPISESMALFASCCSLPQCEGWVYQETKKSRYDVTNVLCAYIKENELRDPVNKTIITPDAKLKELLQIEDDIILKYPTMQKYLKNCFEEVIEPPPITEEKEVKRGRKPKEPKEEVEKEVKVKKSTKGGKENNPPKEKEVKEKVKKEPKTKK</sequence>
<dbReference type="Pfam" id="PF02201">
    <property type="entry name" value="SWIB"/>
    <property type="match status" value="1"/>
</dbReference>
<evidence type="ECO:0000313" key="4">
    <source>
        <dbReference type="Proteomes" id="UP000097612"/>
    </source>
</evidence>
<organism evidence="3 4">
    <name type="scientific">Invertebrate iridovirus 25</name>
    <dbReference type="NCBI Taxonomy" id="1301280"/>
    <lineage>
        <taxon>Viruses</taxon>
        <taxon>Varidnaviria</taxon>
        <taxon>Bamfordvirae</taxon>
        <taxon>Nucleocytoviricota</taxon>
        <taxon>Megaviricetes</taxon>
        <taxon>Pimascovirales</taxon>
        <taxon>Pimascovirales incertae sedis</taxon>
        <taxon>Iridoviridae</taxon>
        <taxon>Betairidovirinae</taxon>
        <taxon>Chloriridovirus</taxon>
        <taxon>Chloriridovirus simulium2</taxon>
    </lineage>
</organism>
<proteinExistence type="predicted"/>
<name>W8W235_9VIRU</name>
<dbReference type="InterPro" id="IPR003121">
    <property type="entry name" value="SWIB_MDM2_domain"/>
</dbReference>
<dbReference type="Gene3D" id="1.10.245.10">
    <property type="entry name" value="SWIB/MDM2 domain"/>
    <property type="match status" value="1"/>
</dbReference>
<evidence type="ECO:0000256" key="1">
    <source>
        <dbReference type="SAM" id="MobiDB-lite"/>
    </source>
</evidence>
<reference evidence="3 4" key="1">
    <citation type="journal article" date="2013" name="Arch. Virol.">
        <title>Complete genome sequence of invertebrate iridovirus IIV-25 isolated from a blackfly larva.</title>
        <authorList>
            <person name="Piegu B."/>
            <person name="Guizard S."/>
            <person name="Spears T."/>
            <person name="Cruaud C."/>
            <person name="Couloux A."/>
            <person name="Bideshi D.K."/>
            <person name="Federici B.A."/>
            <person name="Bigot Y."/>
        </authorList>
    </citation>
    <scope>NUCLEOTIDE SEQUENCE [LARGE SCALE GENOMIC DNA]</scope>
</reference>
<dbReference type="KEGG" id="vg:18501495"/>
<keyword evidence="4" id="KW-1185">Reference proteome</keyword>
<evidence type="ECO:0000313" key="3">
    <source>
        <dbReference type="EMBL" id="CCV02141.1"/>
    </source>
</evidence>
<dbReference type="GeneID" id="18501495"/>
<gene>
    <name evidence="3" type="primary">123R</name>
    <name evidence="3" type="ORF">IIV25_123R</name>
</gene>
<feature type="domain" description="DM2" evidence="2">
    <location>
        <begin position="95"/>
        <end position="188"/>
    </location>
</feature>
<dbReference type="EMBL" id="HF920635">
    <property type="protein sequence ID" value="CCV02141.1"/>
    <property type="molecule type" value="Genomic_DNA"/>
</dbReference>
<dbReference type="RefSeq" id="YP_009010656.1">
    <property type="nucleotide sequence ID" value="NC_023613.1"/>
</dbReference>
<protein>
    <submittedName>
        <fullName evidence="3">SWIB complex BAF60b domain-containing protein</fullName>
    </submittedName>
</protein>
<dbReference type="OrthoDB" id="13936at10239"/>
<accession>W8W235</accession>
<dbReference type="SUPFAM" id="SSF47592">
    <property type="entry name" value="SWIB/MDM2 domain"/>
    <property type="match status" value="1"/>
</dbReference>
<dbReference type="InterPro" id="IPR036885">
    <property type="entry name" value="SWIB_MDM2_dom_sf"/>
</dbReference>
<dbReference type="Proteomes" id="UP000097612">
    <property type="component" value="Segment"/>
</dbReference>
<evidence type="ECO:0000259" key="2">
    <source>
        <dbReference type="PROSITE" id="PS51925"/>
    </source>
</evidence>
<dbReference type="CDD" id="cd10567">
    <property type="entry name" value="SWIB-MDM2_like"/>
    <property type="match status" value="1"/>
</dbReference>
<dbReference type="PROSITE" id="PS51925">
    <property type="entry name" value="SWIB_MDM2"/>
    <property type="match status" value="1"/>
</dbReference>
<feature type="region of interest" description="Disordered" evidence="1">
    <location>
        <begin position="196"/>
        <end position="250"/>
    </location>
</feature>